<feature type="compositionally biased region" description="Polar residues" evidence="1">
    <location>
        <begin position="829"/>
        <end position="862"/>
    </location>
</feature>
<dbReference type="Pfam" id="PF03797">
    <property type="entry name" value="Autotransporter"/>
    <property type="match status" value="1"/>
</dbReference>
<dbReference type="SUPFAM" id="SSF51126">
    <property type="entry name" value="Pectin lyase-like"/>
    <property type="match status" value="1"/>
</dbReference>
<reference evidence="3 4" key="1">
    <citation type="journal article" date="2004" name="Proc. Natl. Acad. Sci. U.S.A.">
        <title>The louse-borne human pathogen Bartonella quintana is a genomic derivative of the zoonotic agent Bartonella henselae.</title>
        <authorList>
            <person name="Alsmark U.C.M."/>
            <person name="Frank A.C."/>
            <person name="Karlberg E.O."/>
            <person name="Legault B.-A."/>
            <person name="Ardell D.H."/>
            <person name="Canbaeck B."/>
            <person name="Eriksson A.-S."/>
            <person name="Naeslund A.K."/>
            <person name="Handley S.A."/>
            <person name="Huvet M."/>
            <person name="La Scola B."/>
            <person name="Holmberg M."/>
            <person name="Andersson S.G.E."/>
        </authorList>
    </citation>
    <scope>NUCLEOTIDE SEQUENCE [LARGE SCALE GENOMIC DNA]</scope>
    <source>
        <strain evidence="4">ATCC 49882 / DSM 28221 / CCUG 30454 / Houston 1</strain>
    </source>
</reference>
<dbReference type="SMART" id="SM00869">
    <property type="entry name" value="Autotransporter"/>
    <property type="match status" value="1"/>
</dbReference>
<proteinExistence type="predicted"/>
<dbReference type="NCBIfam" id="TIGR01414">
    <property type="entry name" value="autotrans_barl"/>
    <property type="match status" value="2"/>
</dbReference>
<feature type="compositionally biased region" description="Polar residues" evidence="1">
    <location>
        <begin position="993"/>
        <end position="1006"/>
    </location>
</feature>
<dbReference type="RefSeq" id="WP_011181116.1">
    <property type="nucleotide sequence ID" value="NC_005956.1"/>
</dbReference>
<feature type="compositionally biased region" description="Polar residues" evidence="1">
    <location>
        <begin position="897"/>
        <end position="910"/>
    </location>
</feature>
<dbReference type="InterPro" id="IPR006315">
    <property type="entry name" value="OM_autotransptr_brl_dom"/>
</dbReference>
<dbReference type="InterPro" id="IPR012332">
    <property type="entry name" value="Autotransporter_pectin_lyase_C"/>
</dbReference>
<dbReference type="InterPro" id="IPR011050">
    <property type="entry name" value="Pectin_lyase_fold/virulence"/>
</dbReference>
<dbReference type="GeneID" id="92985924"/>
<evidence type="ECO:0000256" key="1">
    <source>
        <dbReference type="SAM" id="MobiDB-lite"/>
    </source>
</evidence>
<dbReference type="PROSITE" id="PS51208">
    <property type="entry name" value="AUTOTRANSPORTER"/>
    <property type="match status" value="1"/>
</dbReference>
<dbReference type="SUPFAM" id="SSF103515">
    <property type="entry name" value="Autotransporter"/>
    <property type="match status" value="1"/>
</dbReference>
<evidence type="ECO:0000313" key="3">
    <source>
        <dbReference type="EMBL" id="CAF28085.1"/>
    </source>
</evidence>
<organism evidence="3 4">
    <name type="scientific">Bartonella henselae (strain ATCC 49882 / DSM 28221 / CCUG 30454 / Houston 1)</name>
    <name type="common">Rochalimaea henselae</name>
    <dbReference type="NCBI Taxonomy" id="283166"/>
    <lineage>
        <taxon>Bacteria</taxon>
        <taxon>Pseudomonadati</taxon>
        <taxon>Pseudomonadota</taxon>
        <taxon>Alphaproteobacteria</taxon>
        <taxon>Hyphomicrobiales</taxon>
        <taxon>Bartonellaceae</taxon>
        <taxon>Bartonella</taxon>
    </lineage>
</organism>
<dbReference type="InterPro" id="IPR005546">
    <property type="entry name" value="Autotransporte_beta"/>
</dbReference>
<feature type="compositionally biased region" description="Polar residues" evidence="1">
    <location>
        <begin position="801"/>
        <end position="814"/>
    </location>
</feature>
<feature type="region of interest" description="Disordered" evidence="1">
    <location>
        <begin position="801"/>
        <end position="880"/>
    </location>
</feature>
<dbReference type="PaxDb" id="283166-BH13120"/>
<feature type="domain" description="Autotransporter" evidence="2">
    <location>
        <begin position="1163"/>
        <end position="1441"/>
    </location>
</feature>
<dbReference type="eggNOG" id="COG4886">
    <property type="taxonomic scope" value="Bacteria"/>
</dbReference>
<feature type="region of interest" description="Disordered" evidence="1">
    <location>
        <begin position="897"/>
        <end position="976"/>
    </location>
</feature>
<sequence length="1441" mass="155788">MSKKILLSYTTTAAIILFNIHSNAYAISLFSGEGENKTAPTQESYENIYALDGGKIHGKDLKIIGPSTQEESIITDISGVEARKFGSMIELEGDTTIKNVSIGLLAKESGTIKMNDGSIQVKKVHIQTPIGIAAVSNGAIILNNVEIDASNQEQSIKTIDETGIGDGTGASLKSGGTLSMTGGSIKSNYLGITLEESSSDKNKLENVKINITNLANATKESIGIRVIKTSKVTLNQVTIRHARTSIHASDSSEITISGGLIQGNHTGINVEKESVITLKNDVEVLSNDHGLSANGLHSKITMQGGKLITAGLQPAVLAGSGGEINLINVVVHIDDLTDIVMHIDDNETQTQKLELERKEAPLTTQGLQAQYAQSKITMIRGSITTTGLNPAVLAGSGGQIDLTNVPMKVHNVGLQAQAEQSKIVMTRGSITTTGMNPAVLAGSGGEIDLNDVVIKTKDIALQAQDKQSKITMRGGKLIKTGPRAAIFVTCGGQIDLLDAQLHTDSNGLAVRGRESKITLKDSEVRANILLVGKPNDEDDNGEANVIADHSILEGGARNSERKPTQIIFSLINGTTWYLKANMQSHKIQKLDLIKKLHSEVFKLNLNNSTIVFRTPREDQYQTLHIGNKSPHLTNNNTTHKTVYNATGDAKIYFNTEWNNEVPKEQQKTDRLLIHGDVSGITTIHFRNLLKGKKTKEKNTGPVNTRGLSLVQVSGKAEENSFKLANGYTTIKGLPYKYTLNAYGPTSSRGKASIEQSFVGEEEDFWDFRLQNAILDAEETISPDTQETNFFNSEEITPLNTEETASLNDGETTPLYSKKAASPDAEETISSDTQETNFFNSEEITPLNTEETASLNDGETTPLYSKKAASPDAEETISSDTQETNFFNSEEITPLNTEETASLNDGETTPLYSKKAASPDAEETISPDTQETNFFDSEEITPLNTEETASLNDGETTPLYSKKAASPDAEETISSDTQETNFFNSEEITPLNTEETASLNDGETTPLYSKKAASPDAEETISPDTQETNFFDSEEITPLNTEETASLNDGETTPLYSKKAASPDAEETISSDTQETNFFDSEEITPLNTEETASLNDGETTPLYSKKAACLNAKGKVRALVPQVASYLVMPNALFSAGLAELNNQNILLENMRTTLFEAKDKKEDNKKSGIFLSSYGHKITLSSNRSPLHYGYGADVHYTAIQAGMTLAALEGQNSTTHFGLLGTYGQLSFTPKGMEGADKSTLDKWSLAAYGNIQHNDGIYVNALFSYGAFKGNITTALIGNTAKLDGSHTVSASATIGHKLETDAKGLVFEPQAQLLYQRLMLGTLSDIDGFNVNMGKPHQWLLRIGGRLTQTIPSDEKGYATSFYGKLNLMKAFSNKSTVQIGDTFYLDAMGDSVEGGLGVNAQLSQNFALHADINYQHKLQKAGVSGINFSAGMRYQF</sequence>
<accession>A0A0R4J7L7</accession>
<dbReference type="eggNOG" id="COG3468">
    <property type="taxonomic scope" value="Bacteria"/>
</dbReference>
<feature type="region of interest" description="Disordered" evidence="1">
    <location>
        <begin position="993"/>
        <end position="1027"/>
    </location>
</feature>
<dbReference type="InterPro" id="IPR036709">
    <property type="entry name" value="Autotransporte_beta_dom_sf"/>
</dbReference>
<feature type="compositionally biased region" description="Polar residues" evidence="1">
    <location>
        <begin position="1040"/>
        <end position="1054"/>
    </location>
</feature>
<dbReference type="EnsemblBacteria" id="CAF28085">
    <property type="protein sequence ID" value="CAF28085"/>
    <property type="gene ID" value="BH13120"/>
</dbReference>
<dbReference type="Proteomes" id="UP000000421">
    <property type="component" value="Chromosome"/>
</dbReference>
<name>A0A0R4J7L7_BARHE</name>
<dbReference type="EMBL" id="BX897699">
    <property type="protein sequence ID" value="CAF28085.1"/>
    <property type="molecule type" value="Genomic_DNA"/>
</dbReference>
<dbReference type="Gene3D" id="2.40.128.130">
    <property type="entry name" value="Autotransporter beta-domain"/>
    <property type="match status" value="1"/>
</dbReference>
<evidence type="ECO:0000259" key="2">
    <source>
        <dbReference type="PROSITE" id="PS51208"/>
    </source>
</evidence>
<dbReference type="KEGG" id="bhe:BH13120"/>
<gene>
    <name evidence="3" type="ordered locus">BH13120</name>
</gene>
<dbReference type="Gene3D" id="2.160.20.20">
    <property type="match status" value="1"/>
</dbReference>
<feature type="compositionally biased region" description="Polar residues" evidence="1">
    <location>
        <begin position="925"/>
        <end position="934"/>
    </location>
</feature>
<feature type="region of interest" description="Disordered" evidence="1">
    <location>
        <begin position="1040"/>
        <end position="1072"/>
    </location>
</feature>
<feature type="compositionally biased region" description="Polar residues" evidence="1">
    <location>
        <begin position="941"/>
        <end position="958"/>
    </location>
</feature>
<protein>
    <recommendedName>
        <fullName evidence="2">Autotransporter domain-containing protein</fullName>
    </recommendedName>
</protein>
<evidence type="ECO:0000313" key="4">
    <source>
        <dbReference type="Proteomes" id="UP000000421"/>
    </source>
</evidence>
<dbReference type="GO" id="GO:0019867">
    <property type="term" value="C:outer membrane"/>
    <property type="evidence" value="ECO:0007669"/>
    <property type="project" value="InterPro"/>
</dbReference>
<keyword evidence="4" id="KW-1185">Reference proteome</keyword>